<evidence type="ECO:0000256" key="3">
    <source>
        <dbReference type="SAM" id="SignalP"/>
    </source>
</evidence>
<dbReference type="AlphaFoldDB" id="S8C0Q1"/>
<evidence type="ECO:0000313" key="5">
    <source>
        <dbReference type="Proteomes" id="UP000015100"/>
    </source>
</evidence>
<gene>
    <name evidence="4" type="ORF">H072_4913</name>
</gene>
<dbReference type="EMBL" id="AQGS01000255">
    <property type="protein sequence ID" value="EPS41202.1"/>
    <property type="molecule type" value="Genomic_DNA"/>
</dbReference>
<accession>S8C0Q1</accession>
<keyword evidence="2" id="KW-1133">Transmembrane helix</keyword>
<proteinExistence type="predicted"/>
<feature type="signal peptide" evidence="3">
    <location>
        <begin position="1"/>
        <end position="16"/>
    </location>
</feature>
<evidence type="ECO:0000256" key="2">
    <source>
        <dbReference type="SAM" id="Phobius"/>
    </source>
</evidence>
<keyword evidence="5" id="KW-1185">Reference proteome</keyword>
<reference evidence="5" key="2">
    <citation type="submission" date="2013-04" db="EMBL/GenBank/DDBJ databases">
        <title>Genomic mechanisms accounting for the adaptation to parasitism in nematode-trapping fungi.</title>
        <authorList>
            <person name="Ahren D.G."/>
        </authorList>
    </citation>
    <scope>NUCLEOTIDE SEQUENCE [LARGE SCALE GENOMIC DNA]</scope>
    <source>
        <strain evidence="5">CBS 200.50</strain>
    </source>
</reference>
<evidence type="ECO:0000256" key="1">
    <source>
        <dbReference type="SAM" id="MobiDB-lite"/>
    </source>
</evidence>
<feature type="chain" id="PRO_5004548828" description="CFEM domain-containing protein" evidence="3">
    <location>
        <begin position="17"/>
        <end position="209"/>
    </location>
</feature>
<comment type="caution">
    <text evidence="4">The sequence shown here is derived from an EMBL/GenBank/DDBJ whole genome shotgun (WGS) entry which is preliminary data.</text>
</comment>
<protein>
    <recommendedName>
        <fullName evidence="6">CFEM domain-containing protein</fullName>
    </recommendedName>
</protein>
<keyword evidence="2" id="KW-0812">Transmembrane</keyword>
<feature type="compositionally biased region" description="Polar residues" evidence="1">
    <location>
        <begin position="83"/>
        <end position="93"/>
    </location>
</feature>
<dbReference type="STRING" id="1284197.S8C0Q1"/>
<feature type="transmembrane region" description="Helical" evidence="2">
    <location>
        <begin position="32"/>
        <end position="56"/>
    </location>
</feature>
<dbReference type="Proteomes" id="UP000015100">
    <property type="component" value="Unassembled WGS sequence"/>
</dbReference>
<keyword evidence="3" id="KW-0732">Signal</keyword>
<dbReference type="HOGENOM" id="CLU_1315369_0_0_1"/>
<evidence type="ECO:0000313" key="4">
    <source>
        <dbReference type="EMBL" id="EPS41202.1"/>
    </source>
</evidence>
<name>S8C0Q1_DACHA</name>
<sequence length="209" mass="22510">MSIFLVFLAIFRIVLLYKARETHSIWLNGIVAAQFGQIFGNMAVIIAILPALRLFFTEEQRKGFTMDVEKMQKAKAAGAGASGDTTLFSTTWSPEDGEQLPTPGIEKNTRDVQIAAGVANPPSSTTGGPNVIRKLGSLGGLRHLIRRGSGLQMTTPSPNPDTPGDLSRAQSMQIAITPRPQTEVPPLQVKLHQVIPDIGGETSPVIRTK</sequence>
<reference evidence="4 5" key="1">
    <citation type="journal article" date="2013" name="PLoS Genet.">
        <title>Genomic mechanisms accounting for the adaptation to parasitism in nematode-trapping fungi.</title>
        <authorList>
            <person name="Meerupati T."/>
            <person name="Andersson K.M."/>
            <person name="Friman E."/>
            <person name="Kumar D."/>
            <person name="Tunlid A."/>
            <person name="Ahren D."/>
        </authorList>
    </citation>
    <scope>NUCLEOTIDE SEQUENCE [LARGE SCALE GENOMIC DNA]</scope>
    <source>
        <strain evidence="4 5">CBS 200.50</strain>
    </source>
</reference>
<keyword evidence="2" id="KW-0472">Membrane</keyword>
<evidence type="ECO:0008006" key="6">
    <source>
        <dbReference type="Google" id="ProtNLM"/>
    </source>
</evidence>
<dbReference type="OrthoDB" id="5419027at2759"/>
<feature type="region of interest" description="Disordered" evidence="1">
    <location>
        <begin position="77"/>
        <end position="105"/>
    </location>
</feature>
<organism evidence="4 5">
    <name type="scientific">Dactylellina haptotyla (strain CBS 200.50)</name>
    <name type="common">Nematode-trapping fungus</name>
    <name type="synonym">Monacrosporium haptotylum</name>
    <dbReference type="NCBI Taxonomy" id="1284197"/>
    <lineage>
        <taxon>Eukaryota</taxon>
        <taxon>Fungi</taxon>
        <taxon>Dikarya</taxon>
        <taxon>Ascomycota</taxon>
        <taxon>Pezizomycotina</taxon>
        <taxon>Orbiliomycetes</taxon>
        <taxon>Orbiliales</taxon>
        <taxon>Orbiliaceae</taxon>
        <taxon>Dactylellina</taxon>
    </lineage>
</organism>